<gene>
    <name evidence="2" type="ORF">CURHAP_LOCUS8210</name>
</gene>
<dbReference type="EMBL" id="CAEKDK010000001">
    <property type="protein sequence ID" value="CAB4265985.1"/>
    <property type="molecule type" value="Genomic_DNA"/>
</dbReference>
<accession>A0A6J5TSJ0</accession>
<evidence type="ECO:0000313" key="3">
    <source>
        <dbReference type="Proteomes" id="UP000507222"/>
    </source>
</evidence>
<feature type="region of interest" description="Disordered" evidence="1">
    <location>
        <begin position="1"/>
        <end position="21"/>
    </location>
</feature>
<feature type="compositionally biased region" description="Basic and acidic residues" evidence="1">
    <location>
        <begin position="10"/>
        <end position="19"/>
    </location>
</feature>
<protein>
    <submittedName>
        <fullName evidence="2">Uncharacterized protein</fullName>
    </submittedName>
</protein>
<feature type="region of interest" description="Disordered" evidence="1">
    <location>
        <begin position="103"/>
        <end position="136"/>
    </location>
</feature>
<evidence type="ECO:0000313" key="2">
    <source>
        <dbReference type="EMBL" id="CAB4265985.1"/>
    </source>
</evidence>
<dbReference type="Proteomes" id="UP000507222">
    <property type="component" value="Unassembled WGS sequence"/>
</dbReference>
<sequence>MGKNGVLTGLRKDKNKKPEPLGCSTMVEVEVEVEQLGREDVPPAAKAAAIAPVAKATAAAQAAATDQAAAVTQAATTTQAVVVAQAVAAALLVIHEGQKIKRNGRVGKMSTHPFSPKKKLKPKQIATGESKWKKES</sequence>
<name>A0A6J5TSJ0_PRUAR</name>
<dbReference type="AlphaFoldDB" id="A0A6J5TSJ0"/>
<proteinExistence type="predicted"/>
<evidence type="ECO:0000256" key="1">
    <source>
        <dbReference type="SAM" id="MobiDB-lite"/>
    </source>
</evidence>
<reference evidence="2 3" key="1">
    <citation type="submission" date="2020-05" db="EMBL/GenBank/DDBJ databases">
        <authorList>
            <person name="Campoy J."/>
            <person name="Schneeberger K."/>
            <person name="Spophaly S."/>
        </authorList>
    </citation>
    <scope>NUCLEOTIDE SEQUENCE [LARGE SCALE GENOMIC DNA]</scope>
    <source>
        <strain evidence="2">PruArmRojPasFocal</strain>
    </source>
</reference>
<organism evidence="2 3">
    <name type="scientific">Prunus armeniaca</name>
    <name type="common">Apricot</name>
    <name type="synonym">Armeniaca vulgaris</name>
    <dbReference type="NCBI Taxonomy" id="36596"/>
    <lineage>
        <taxon>Eukaryota</taxon>
        <taxon>Viridiplantae</taxon>
        <taxon>Streptophyta</taxon>
        <taxon>Embryophyta</taxon>
        <taxon>Tracheophyta</taxon>
        <taxon>Spermatophyta</taxon>
        <taxon>Magnoliopsida</taxon>
        <taxon>eudicotyledons</taxon>
        <taxon>Gunneridae</taxon>
        <taxon>Pentapetalae</taxon>
        <taxon>rosids</taxon>
        <taxon>fabids</taxon>
        <taxon>Rosales</taxon>
        <taxon>Rosaceae</taxon>
        <taxon>Amygdaloideae</taxon>
        <taxon>Amygdaleae</taxon>
        <taxon>Prunus</taxon>
    </lineage>
</organism>